<proteinExistence type="inferred from homology"/>
<reference evidence="9 10" key="1">
    <citation type="submission" date="2024-03" db="EMBL/GenBank/DDBJ databases">
        <title>Actinomycetospora sp. OC33-EN06, a novel actinomycete isolated from wild orchid (Aerides multiflora).</title>
        <authorList>
            <person name="Suriyachadkun C."/>
        </authorList>
    </citation>
    <scope>NUCLEOTIDE SEQUENCE [LARGE SCALE GENOMIC DNA]</scope>
    <source>
        <strain evidence="9 10">OC33-EN06</strain>
    </source>
</reference>
<keyword evidence="3 5" id="KW-0238">DNA-binding</keyword>
<dbReference type="PRINTS" id="PR00046">
    <property type="entry name" value="SIGMA70FCT"/>
</dbReference>
<sequence>MPEAWGAAAATMSADAPQQGHQHGHQHGDQDGPATGPQTGPLPALPGSDSDAAVRAAGVAARTPRRRAPARHEPPGPATDGATALAPVPAPSDGSRDRRPAERPEHLLPATLGRASPGGADEEAMVEAGIADLWAAYADDPRKSTKDRLVLHYAPLVKYVAGRVGTGLPAHVDVADLIQCGIFGLVDAIERFEPDRGRKFEVYAMQRIRGAILDELRSQDWVPRSVRSRAREIERAIERLEGREQRSCSDSELAAELETSTDDLRSTFGQIAMTSVAALDELVSAGRGGGSVDGATAPSLADSLPDTGAEDPLSAMEDRETRRLLAEAVGQLAERDRTVVGLYYFENLTLAEIGRVLGVTESRVCQLHTRAVMRLRARLAELQHA</sequence>
<protein>
    <recommendedName>
        <fullName evidence="5">RNA polymerase sigma factor</fullName>
    </recommendedName>
</protein>
<evidence type="ECO:0000256" key="1">
    <source>
        <dbReference type="ARBA" id="ARBA00023015"/>
    </source>
</evidence>
<evidence type="ECO:0000256" key="6">
    <source>
        <dbReference type="SAM" id="MobiDB-lite"/>
    </source>
</evidence>
<dbReference type="Pfam" id="PF04542">
    <property type="entry name" value="Sigma70_r2"/>
    <property type="match status" value="1"/>
</dbReference>
<feature type="region of interest" description="Disordered" evidence="6">
    <location>
        <begin position="288"/>
        <end position="314"/>
    </location>
</feature>
<evidence type="ECO:0000259" key="7">
    <source>
        <dbReference type="PROSITE" id="PS00715"/>
    </source>
</evidence>
<evidence type="ECO:0000313" key="10">
    <source>
        <dbReference type="Proteomes" id="UP001370100"/>
    </source>
</evidence>
<evidence type="ECO:0000256" key="3">
    <source>
        <dbReference type="ARBA" id="ARBA00023125"/>
    </source>
</evidence>
<evidence type="ECO:0000313" key="9">
    <source>
        <dbReference type="EMBL" id="MEJ2889991.1"/>
    </source>
</evidence>
<keyword evidence="10" id="KW-1185">Reference proteome</keyword>
<dbReference type="InterPro" id="IPR007630">
    <property type="entry name" value="RNA_pol_sigma70_r4"/>
</dbReference>
<dbReference type="InterPro" id="IPR014284">
    <property type="entry name" value="RNA_pol_sigma-70_dom"/>
</dbReference>
<feature type="compositionally biased region" description="Basic and acidic residues" evidence="6">
    <location>
        <begin position="94"/>
        <end position="106"/>
    </location>
</feature>
<dbReference type="NCBIfam" id="NF005413">
    <property type="entry name" value="PRK06986.1"/>
    <property type="match status" value="1"/>
</dbReference>
<dbReference type="Gene3D" id="1.20.140.160">
    <property type="match status" value="1"/>
</dbReference>
<dbReference type="Gene3D" id="1.10.1740.10">
    <property type="match status" value="1"/>
</dbReference>
<dbReference type="PROSITE" id="PS00715">
    <property type="entry name" value="SIGMA70_1"/>
    <property type="match status" value="1"/>
</dbReference>
<evidence type="ECO:0000256" key="2">
    <source>
        <dbReference type="ARBA" id="ARBA00023082"/>
    </source>
</evidence>
<keyword evidence="2 5" id="KW-0731">Sigma factor</keyword>
<dbReference type="PROSITE" id="PS00716">
    <property type="entry name" value="SIGMA70_2"/>
    <property type="match status" value="1"/>
</dbReference>
<feature type="region of interest" description="Disordered" evidence="6">
    <location>
        <begin position="1"/>
        <end position="120"/>
    </location>
</feature>
<evidence type="ECO:0000256" key="5">
    <source>
        <dbReference type="RuleBase" id="RU362124"/>
    </source>
</evidence>
<comment type="function">
    <text evidence="5">Sigma factors are initiation factors that promote the attachment of RNA polymerase to specific initiation sites and are then released.</text>
</comment>
<dbReference type="CDD" id="cd06171">
    <property type="entry name" value="Sigma70_r4"/>
    <property type="match status" value="1"/>
</dbReference>
<dbReference type="InterPro" id="IPR007627">
    <property type="entry name" value="RNA_pol_sigma70_r2"/>
</dbReference>
<feature type="domain" description="RNA polymerase sigma-70" evidence="7">
    <location>
        <begin position="176"/>
        <end position="189"/>
    </location>
</feature>
<dbReference type="InterPro" id="IPR013325">
    <property type="entry name" value="RNA_pol_sigma_r2"/>
</dbReference>
<dbReference type="InterPro" id="IPR013324">
    <property type="entry name" value="RNA_pol_sigma_r3/r4-like"/>
</dbReference>
<dbReference type="InterPro" id="IPR012845">
    <property type="entry name" value="RNA_pol_sigma_FliA_WhiG"/>
</dbReference>
<comment type="similarity">
    <text evidence="5">Belongs to the sigma-70 factor family.</text>
</comment>
<dbReference type="SUPFAM" id="SSF88659">
    <property type="entry name" value="Sigma3 and sigma4 domains of RNA polymerase sigma factors"/>
    <property type="match status" value="2"/>
</dbReference>
<accession>A0ABU8NC58</accession>
<dbReference type="SUPFAM" id="SSF88946">
    <property type="entry name" value="Sigma2 domain of RNA polymerase sigma factors"/>
    <property type="match status" value="1"/>
</dbReference>
<dbReference type="PANTHER" id="PTHR30385">
    <property type="entry name" value="SIGMA FACTOR F FLAGELLAR"/>
    <property type="match status" value="1"/>
</dbReference>
<gene>
    <name evidence="9" type="ORF">WCD41_26265</name>
</gene>
<dbReference type="NCBIfam" id="TIGR02479">
    <property type="entry name" value="FliA_WhiG"/>
    <property type="match status" value="1"/>
</dbReference>
<feature type="compositionally biased region" description="Low complexity" evidence="6">
    <location>
        <begin position="53"/>
        <end position="62"/>
    </location>
</feature>
<dbReference type="NCBIfam" id="TIGR02937">
    <property type="entry name" value="sigma70-ECF"/>
    <property type="match status" value="1"/>
</dbReference>
<keyword evidence="4 5" id="KW-0804">Transcription</keyword>
<keyword evidence="1 5" id="KW-0805">Transcription regulation</keyword>
<dbReference type="PANTHER" id="PTHR30385:SF7">
    <property type="entry name" value="RNA POLYMERASE SIGMA FACTOR FLIA"/>
    <property type="match status" value="1"/>
</dbReference>
<name>A0ABU8NC58_9PSEU</name>
<evidence type="ECO:0000259" key="8">
    <source>
        <dbReference type="PROSITE" id="PS00716"/>
    </source>
</evidence>
<comment type="caution">
    <text evidence="9">The sequence shown here is derived from an EMBL/GenBank/DDBJ whole genome shotgun (WGS) entry which is preliminary data.</text>
</comment>
<organism evidence="9 10">
    <name type="scientific">Actinomycetospora aeridis</name>
    <dbReference type="NCBI Taxonomy" id="3129231"/>
    <lineage>
        <taxon>Bacteria</taxon>
        <taxon>Bacillati</taxon>
        <taxon>Actinomycetota</taxon>
        <taxon>Actinomycetes</taxon>
        <taxon>Pseudonocardiales</taxon>
        <taxon>Pseudonocardiaceae</taxon>
        <taxon>Actinomycetospora</taxon>
    </lineage>
</organism>
<dbReference type="RefSeq" id="WP_337718103.1">
    <property type="nucleotide sequence ID" value="NZ_JBBEGL010000009.1"/>
</dbReference>
<dbReference type="Proteomes" id="UP001370100">
    <property type="component" value="Unassembled WGS sequence"/>
</dbReference>
<dbReference type="InterPro" id="IPR000943">
    <property type="entry name" value="RNA_pol_sigma70"/>
</dbReference>
<dbReference type="Pfam" id="PF04545">
    <property type="entry name" value="Sigma70_r4"/>
    <property type="match status" value="1"/>
</dbReference>
<feature type="domain" description="RNA polymerase sigma-70" evidence="8">
    <location>
        <begin position="349"/>
        <end position="375"/>
    </location>
</feature>
<dbReference type="EMBL" id="JBBEGL010000009">
    <property type="protein sequence ID" value="MEJ2889991.1"/>
    <property type="molecule type" value="Genomic_DNA"/>
</dbReference>
<evidence type="ECO:0000256" key="4">
    <source>
        <dbReference type="ARBA" id="ARBA00023163"/>
    </source>
</evidence>